<evidence type="ECO:0000313" key="2">
    <source>
        <dbReference type="EMBL" id="AOS61093.1"/>
    </source>
</evidence>
<dbReference type="KEGG" id="ahm:TL08_01260"/>
<keyword evidence="1" id="KW-1133">Transmembrane helix</keyword>
<dbReference type="AlphaFoldDB" id="A0AAC9MVD7"/>
<gene>
    <name evidence="2" type="ORF">TL08_01260</name>
</gene>
<evidence type="ECO:0000313" key="3">
    <source>
        <dbReference type="Proteomes" id="UP000095210"/>
    </source>
</evidence>
<dbReference type="Proteomes" id="UP000095210">
    <property type="component" value="Chromosome"/>
</dbReference>
<keyword evidence="1" id="KW-0812">Transmembrane</keyword>
<dbReference type="EMBL" id="CP014859">
    <property type="protein sequence ID" value="AOS61093.1"/>
    <property type="molecule type" value="Genomic_DNA"/>
</dbReference>
<keyword evidence="3" id="KW-1185">Reference proteome</keyword>
<organism evidence="2 3">
    <name type="scientific">Actinoalloteichus hymeniacidonis</name>
    <dbReference type="NCBI Taxonomy" id="340345"/>
    <lineage>
        <taxon>Bacteria</taxon>
        <taxon>Bacillati</taxon>
        <taxon>Actinomycetota</taxon>
        <taxon>Actinomycetes</taxon>
        <taxon>Pseudonocardiales</taxon>
        <taxon>Pseudonocardiaceae</taxon>
        <taxon>Actinoalloteichus</taxon>
    </lineage>
</organism>
<reference evidence="3" key="1">
    <citation type="submission" date="2016-03" db="EMBL/GenBank/DDBJ databases">
        <title>Complete genome sequence of the type strain Actinoalloteichus hymeniacidonis DSM 45092.</title>
        <authorList>
            <person name="Schaffert L."/>
            <person name="Albersmeier A."/>
            <person name="Winkler A."/>
            <person name="Kalinowski J."/>
            <person name="Zotchev S."/>
            <person name="Ruckert C."/>
        </authorList>
    </citation>
    <scope>NUCLEOTIDE SEQUENCE [LARGE SCALE GENOMIC DNA]</scope>
    <source>
        <strain evidence="3">HPA177(T) (DSM 45092(T))</strain>
    </source>
</reference>
<accession>A0AAC9MVD7</accession>
<feature type="transmembrane region" description="Helical" evidence="1">
    <location>
        <begin position="24"/>
        <end position="47"/>
    </location>
</feature>
<keyword evidence="1" id="KW-0472">Membrane</keyword>
<sequence>MTEEVETIESTPAAPGVRGCLGRIALIVVGSLIGTVLTVVLGLAILLPWRSENTEVPVTGEITVPLDRAPTVELRIRSSLVSTINTVWIGDRIDDDAFYGVAVPVPGNAVAGLRAEWVESGLRLHTDEGFEVLVPGDWMEGGR</sequence>
<proteinExistence type="predicted"/>
<dbReference type="RefSeq" id="WP_069845941.1">
    <property type="nucleotide sequence ID" value="NZ_CP014859.1"/>
</dbReference>
<evidence type="ECO:0000256" key="1">
    <source>
        <dbReference type="SAM" id="Phobius"/>
    </source>
</evidence>
<protein>
    <submittedName>
        <fullName evidence="2">Uncharacterized protein</fullName>
    </submittedName>
</protein>
<name>A0AAC9MVD7_9PSEU</name>